<comment type="caution">
    <text evidence="2">The sequence shown here is derived from an EMBL/GenBank/DDBJ whole genome shotgun (WGS) entry which is preliminary data.</text>
</comment>
<dbReference type="AlphaFoldDB" id="A0AAI9WLY5"/>
<dbReference type="PANTHER" id="PTHR34825:SF1">
    <property type="entry name" value="AAA-ATPASE-LIKE DOMAIN-CONTAINING PROTEIN"/>
    <property type="match status" value="1"/>
</dbReference>
<protein>
    <submittedName>
        <fullName evidence="2">AAA family ATPase</fullName>
    </submittedName>
</protein>
<gene>
    <name evidence="2" type="ORF">GBM96_10940</name>
</gene>
<keyword evidence="3" id="KW-1185">Reference proteome</keyword>
<feature type="domain" description="AAA-ATPase-like" evidence="1">
    <location>
        <begin position="35"/>
        <end position="223"/>
    </location>
</feature>
<dbReference type="EMBL" id="WEHW01000070">
    <property type="protein sequence ID" value="KAB7649684.1"/>
    <property type="molecule type" value="Genomic_DNA"/>
</dbReference>
<proteinExistence type="predicted"/>
<evidence type="ECO:0000259" key="1">
    <source>
        <dbReference type="Pfam" id="PF09820"/>
    </source>
</evidence>
<sequence length="410" mass="47038">MCFHNMHCIAQLKIQFMPNSIIKYCFANCPESCKFRKSNAICGDKKAVIYALCKGLTRIFISRSQPFGKSYLISVYKEFFETGTCDYFGLDIDKRRIDRPYPVVRLDFSFCKHQKTIENFRAVFNTFITSAFSPLGFKFDPTHASIRFIDQLKYWLNTLEPNSIVLLIDDYDVLLTTHLDDPELFNQVSRVLGEFYAAIKECEGCLRFLFITGETRIGFDGIFGGFNIFEDITFDPDYGTLFGFTADEIESNFRDDLKNAEAVLNLSRKDLLNEMRRHYGGFSFDSEAETHIFCPSSVLQFLSHPEKGFQPYWHASEGERSELWNFIKSKALSSPDIFKARTSITMDELEGFSSGQNISLKALLVQTGCLTIKSKLNMAEVELGCPNKEVEHFLEQLCAEEKLKRGSPMH</sequence>
<dbReference type="InterPro" id="IPR018631">
    <property type="entry name" value="AAA-ATPase-like_dom"/>
</dbReference>
<evidence type="ECO:0000313" key="2">
    <source>
        <dbReference type="EMBL" id="KAB7649684.1"/>
    </source>
</evidence>
<dbReference type="Pfam" id="PF09820">
    <property type="entry name" value="AAA-ATPase_like"/>
    <property type="match status" value="1"/>
</dbReference>
<name>A0AAI9WLY5_9BURK</name>
<accession>A0AAI9WLY5</accession>
<organism evidence="2 3">
    <name type="scientific">Sutterella seckii</name>
    <dbReference type="NCBI Taxonomy" id="1944635"/>
    <lineage>
        <taxon>Bacteria</taxon>
        <taxon>Pseudomonadati</taxon>
        <taxon>Pseudomonadota</taxon>
        <taxon>Betaproteobacteria</taxon>
        <taxon>Burkholderiales</taxon>
        <taxon>Sutterellaceae</taxon>
        <taxon>Sutterella</taxon>
    </lineage>
</organism>
<dbReference type="PANTHER" id="PTHR34825">
    <property type="entry name" value="CONSERVED PROTEIN, WITH A WEAK D-GALACTARATE DEHYDRATASE/ALTRONATE HYDROLASE DOMAIN"/>
    <property type="match status" value="1"/>
</dbReference>
<evidence type="ECO:0000313" key="3">
    <source>
        <dbReference type="Proteomes" id="UP000469462"/>
    </source>
</evidence>
<reference evidence="2 3" key="1">
    <citation type="submission" date="2019-10" db="EMBL/GenBank/DDBJ databases">
        <title>Genome diversity of Sutterella seckii.</title>
        <authorList>
            <person name="Chaplin A.V."/>
            <person name="Sokolova S.R."/>
            <person name="Mosin K.A."/>
            <person name="Ivanova E.L."/>
            <person name="Kochetkova T.O."/>
            <person name="Goltsov A.Y."/>
            <person name="Trofimov D.Y."/>
            <person name="Efimov B.A."/>
        </authorList>
    </citation>
    <scope>NUCLEOTIDE SEQUENCE [LARGE SCALE GENOMIC DNA]</scope>
    <source>
        <strain evidence="2 3">ASD3426</strain>
    </source>
</reference>
<dbReference type="Proteomes" id="UP000469462">
    <property type="component" value="Unassembled WGS sequence"/>
</dbReference>